<feature type="domain" description="HTH IS21-type" evidence="5">
    <location>
        <begin position="5"/>
        <end position="68"/>
    </location>
</feature>
<dbReference type="GO" id="GO:0032196">
    <property type="term" value="P:transposition"/>
    <property type="evidence" value="ECO:0007669"/>
    <property type="project" value="UniProtKB-KW"/>
</dbReference>
<evidence type="ECO:0000313" key="7">
    <source>
        <dbReference type="Proteomes" id="UP000008805"/>
    </source>
</evidence>
<dbReference type="NCBIfam" id="NF033546">
    <property type="entry name" value="transpos_IS21"/>
    <property type="match status" value="1"/>
</dbReference>
<gene>
    <name evidence="6" type="ORF">GPA_01830</name>
</gene>
<dbReference type="InterPro" id="IPR009057">
    <property type="entry name" value="Homeodomain-like_sf"/>
</dbReference>
<dbReference type="Pfam" id="PF02796">
    <property type="entry name" value="HTH_7"/>
    <property type="match status" value="1"/>
</dbReference>
<dbReference type="EMBL" id="FP929047">
    <property type="protein sequence ID" value="CBL03323.1"/>
    <property type="molecule type" value="Genomic_DNA"/>
</dbReference>
<evidence type="ECO:0000256" key="2">
    <source>
        <dbReference type="ARBA" id="ARBA00022578"/>
    </source>
</evidence>
<dbReference type="PATRIC" id="fig|657308.3.peg.1269"/>
<keyword evidence="2" id="KW-0815">Transposition</keyword>
<evidence type="ECO:0000256" key="3">
    <source>
        <dbReference type="ARBA" id="ARBA00023125"/>
    </source>
</evidence>
<proteinExistence type="inferred from homology"/>
<dbReference type="HOGENOM" id="CLU_733111_0_0_11"/>
<keyword evidence="3" id="KW-0238">DNA-binding</keyword>
<evidence type="ECO:0000313" key="6">
    <source>
        <dbReference type="EMBL" id="CBL03323.1"/>
    </source>
</evidence>
<organism evidence="6 7">
    <name type="scientific">Gordonibacter pamelaeae 7-10-1-b</name>
    <dbReference type="NCBI Taxonomy" id="657308"/>
    <lineage>
        <taxon>Bacteria</taxon>
        <taxon>Bacillati</taxon>
        <taxon>Actinomycetota</taxon>
        <taxon>Coriobacteriia</taxon>
        <taxon>Eggerthellales</taxon>
        <taxon>Eggerthellaceae</taxon>
        <taxon>Gordonibacter</taxon>
    </lineage>
</organism>
<dbReference type="InterPro" id="IPR017894">
    <property type="entry name" value="HTH_IS21_transposase_type"/>
</dbReference>
<dbReference type="GO" id="GO:0000150">
    <property type="term" value="F:DNA strand exchange activity"/>
    <property type="evidence" value="ECO:0007669"/>
    <property type="project" value="InterPro"/>
</dbReference>
<keyword evidence="4" id="KW-0233">DNA recombination</keyword>
<sequence length="377" mass="42338">MISMSKAYSIRQLRMEGDSIAEISRKLEVSRDTVYKYLAMDDLSQRPPAPRAKGSVLDRYRPLIESWLDEDERNWRKQRHTARRIWARLRDEAGADVAESTVRNYVRRIKLERGASREQYLDLDWEPGDAQADFGEADFYVGGVRTRMSFFVMTFPYSNVGIAQVFPGENAECVCQALRNIFEHVAGVPRRILFDNAAGVGRRVGDAVCTTEMFSAFAAHYGFAYSKLLCMSTCFFRLRFQPSIVFFQELDIHQTAGLGVAYLLESDVEGLSRFHQSNAQSLSCGAQILPRRPFDFERVAQRPEHLAGDVALEAPDGLLLGLSVALALPDVILGPLIIRHPGHRDLVKRPVGAPVAPSVQAMALRFARARQQRGDAA</sequence>
<dbReference type="PANTHER" id="PTHR35004:SF7">
    <property type="entry name" value="INTEGRASE PROTEIN"/>
    <property type="match status" value="1"/>
</dbReference>
<accession>D6E6H6</accession>
<dbReference type="Proteomes" id="UP000008805">
    <property type="component" value="Chromosome"/>
</dbReference>
<evidence type="ECO:0000256" key="4">
    <source>
        <dbReference type="ARBA" id="ARBA00023172"/>
    </source>
</evidence>
<dbReference type="KEGG" id="gpa:GPA_01830"/>
<name>D6E6H6_9ACTN</name>
<evidence type="ECO:0000256" key="1">
    <source>
        <dbReference type="ARBA" id="ARBA00009277"/>
    </source>
</evidence>
<comment type="similarity">
    <text evidence="1">Belongs to the transposase IS21/IS408/IS1162 family.</text>
</comment>
<dbReference type="SUPFAM" id="SSF46689">
    <property type="entry name" value="Homeodomain-like"/>
    <property type="match status" value="1"/>
</dbReference>
<reference evidence="6 7" key="1">
    <citation type="submission" date="2010-03" db="EMBL/GenBank/DDBJ databases">
        <title>The genome sequence of Gordonibacter pamelaeae 7-10-1-bT.</title>
        <authorList>
            <consortium name="metaHIT consortium -- http://www.metahit.eu/"/>
            <person name="Pajon A."/>
            <person name="Turner K."/>
            <person name="Parkhill J."/>
            <person name="Timmis K."/>
            <person name="Oxley A."/>
            <person name="Wurdemann D."/>
        </authorList>
    </citation>
    <scope>NUCLEOTIDE SEQUENCE [LARGE SCALE GENOMIC DNA]</scope>
    <source>
        <strain evidence="7">7-10-1-b</strain>
    </source>
</reference>
<evidence type="ECO:0000259" key="5">
    <source>
        <dbReference type="PROSITE" id="PS50531"/>
    </source>
</evidence>
<dbReference type="PANTHER" id="PTHR35004">
    <property type="entry name" value="TRANSPOSASE RV3428C-RELATED"/>
    <property type="match status" value="1"/>
</dbReference>
<dbReference type="InterPro" id="IPR006120">
    <property type="entry name" value="Resolvase_HTH_dom"/>
</dbReference>
<dbReference type="GO" id="GO:0003677">
    <property type="term" value="F:DNA binding"/>
    <property type="evidence" value="ECO:0007669"/>
    <property type="project" value="UniProtKB-KW"/>
</dbReference>
<keyword evidence="7" id="KW-1185">Reference proteome</keyword>
<reference evidence="6 7" key="2">
    <citation type="submission" date="2010-03" db="EMBL/GenBank/DDBJ databases">
        <authorList>
            <person name="Pajon A."/>
        </authorList>
    </citation>
    <scope>NUCLEOTIDE SEQUENCE [LARGE SCALE GENOMIC DNA]</scope>
    <source>
        <strain evidence="7">7-10-1-b</strain>
    </source>
</reference>
<protein>
    <submittedName>
        <fullName evidence="6">Transposase and inactivated derivatives</fullName>
    </submittedName>
</protein>
<dbReference type="AlphaFoldDB" id="D6E6H6"/>
<dbReference type="PROSITE" id="PS50531">
    <property type="entry name" value="HTH_IS21"/>
    <property type="match status" value="1"/>
</dbReference>